<protein>
    <submittedName>
        <fullName evidence="1">Purine and uridine phosphorylase</fullName>
    </submittedName>
</protein>
<comment type="caution">
    <text evidence="1">The sequence shown here is derived from an EMBL/GenBank/DDBJ whole genome shotgun (WGS) entry which is preliminary data.</text>
</comment>
<dbReference type="SUPFAM" id="SSF53167">
    <property type="entry name" value="Purine and uridine phosphorylases"/>
    <property type="match status" value="1"/>
</dbReference>
<evidence type="ECO:0000313" key="2">
    <source>
        <dbReference type="Proteomes" id="UP000308724"/>
    </source>
</evidence>
<dbReference type="AlphaFoldDB" id="A0A4T0B2A1"/>
<evidence type="ECO:0000313" key="1">
    <source>
        <dbReference type="EMBL" id="TIA28039.1"/>
    </source>
</evidence>
<dbReference type="InterPro" id="IPR035994">
    <property type="entry name" value="Nucleoside_phosphorylase_sf"/>
</dbReference>
<organism evidence="1 2">
    <name type="scientific">Aureobasidium pullulans</name>
    <name type="common">Black yeast</name>
    <name type="synonym">Pullularia pullulans</name>
    <dbReference type="NCBI Taxonomy" id="5580"/>
    <lineage>
        <taxon>Eukaryota</taxon>
        <taxon>Fungi</taxon>
        <taxon>Dikarya</taxon>
        <taxon>Ascomycota</taxon>
        <taxon>Pezizomycotina</taxon>
        <taxon>Dothideomycetes</taxon>
        <taxon>Dothideomycetidae</taxon>
        <taxon>Dothideales</taxon>
        <taxon>Saccotheciaceae</taxon>
        <taxon>Aureobasidium</taxon>
    </lineage>
</organism>
<sequence length="348" mass="38461">MPDPKQYTVGWICALSTESVAACLFLDKEHEDRPDHLSANDSNDYTLGEMSGHWVVIAVMPDGEYGQTSATGVIKDMLNSFPNIRIGLMVGIGGGAPSAKHDIRLGDVVVSSPQDGTGGVYQYDHGKLIQGQGFQHTGFLNQPSTLIRTTVSGLKTQHKRKGHKIQETIKTILDDNPRLNEEFSHPGEDKDRLYRSDVVHAAACGETCEDWCGIQPVQIVERRKRTTKEDSPAIHHGVVASGSSLMKDATMRDALAKEKSVMCFEMEAAGLMNHFPCLVVRGICDYSDSHKNKQWQGYAAMTAAAYAKDLLTRMVPSRVEQEDKIEKILDEFNDGFKDLCRESKTSTE</sequence>
<dbReference type="GO" id="GO:0009116">
    <property type="term" value="P:nucleoside metabolic process"/>
    <property type="evidence" value="ECO:0007669"/>
    <property type="project" value="InterPro"/>
</dbReference>
<gene>
    <name evidence="1" type="ORF">D6C78_10931</name>
</gene>
<dbReference type="EMBL" id="QZBZ01000692">
    <property type="protein sequence ID" value="TIA28039.1"/>
    <property type="molecule type" value="Genomic_DNA"/>
</dbReference>
<dbReference type="Gene3D" id="3.40.50.1580">
    <property type="entry name" value="Nucleoside phosphorylase domain"/>
    <property type="match status" value="1"/>
</dbReference>
<feature type="non-terminal residue" evidence="1">
    <location>
        <position position="348"/>
    </location>
</feature>
<dbReference type="GO" id="GO:0003824">
    <property type="term" value="F:catalytic activity"/>
    <property type="evidence" value="ECO:0007669"/>
    <property type="project" value="InterPro"/>
</dbReference>
<dbReference type="PANTHER" id="PTHR46082:SF11">
    <property type="entry name" value="AAA+ ATPASE DOMAIN-CONTAINING PROTEIN-RELATED"/>
    <property type="match status" value="1"/>
</dbReference>
<dbReference type="Proteomes" id="UP000308724">
    <property type="component" value="Unassembled WGS sequence"/>
</dbReference>
<accession>A0A4T0B2A1</accession>
<name>A0A4T0B2A1_AURPU</name>
<proteinExistence type="predicted"/>
<dbReference type="PANTHER" id="PTHR46082">
    <property type="entry name" value="ATP/GTP-BINDING PROTEIN-RELATED"/>
    <property type="match status" value="1"/>
</dbReference>
<dbReference type="InterPro" id="IPR053137">
    <property type="entry name" value="NLR-like"/>
</dbReference>
<reference evidence="1 2" key="1">
    <citation type="submission" date="2018-10" db="EMBL/GenBank/DDBJ databases">
        <title>Fifty Aureobasidium pullulans genomes reveal a recombining polyextremotolerant generalist.</title>
        <authorList>
            <person name="Gostincar C."/>
            <person name="Turk M."/>
            <person name="Zajc J."/>
            <person name="Gunde-Cimerman N."/>
        </authorList>
    </citation>
    <scope>NUCLEOTIDE SEQUENCE [LARGE SCALE GENOMIC DNA]</scope>
    <source>
        <strain evidence="1 2">EXF-1645</strain>
    </source>
</reference>